<accession>A0A8C1LLB5</accession>
<dbReference type="SUPFAM" id="SSF57850">
    <property type="entry name" value="RING/U-box"/>
    <property type="match status" value="1"/>
</dbReference>
<evidence type="ECO:0000256" key="5">
    <source>
        <dbReference type="ARBA" id="ARBA00022833"/>
    </source>
</evidence>
<dbReference type="AlphaFoldDB" id="A0A8C1LLB5"/>
<comment type="subcellular location">
    <subcellularLocation>
        <location evidence="1">Cell membrane</location>
        <topology evidence="1">Peripheral membrane protein</topology>
    </subcellularLocation>
</comment>
<dbReference type="Ensembl" id="ENSCCRT00010069579.1">
    <property type="protein sequence ID" value="ENSCCRP00010063367.1"/>
    <property type="gene ID" value="ENSCCRG00010026998.1"/>
</dbReference>
<dbReference type="Pfam" id="PF09069">
    <property type="entry name" value="EF-hand_3"/>
    <property type="match status" value="1"/>
</dbReference>
<dbReference type="InterPro" id="IPR015153">
    <property type="entry name" value="EF-hand_dom_typ1"/>
</dbReference>
<evidence type="ECO:0000256" key="3">
    <source>
        <dbReference type="ARBA" id="ARBA00022723"/>
    </source>
</evidence>
<keyword evidence="6 8" id="KW-0472">Membrane</keyword>
<dbReference type="InterPro" id="IPR011992">
    <property type="entry name" value="EF-hand-dom_pair"/>
</dbReference>
<evidence type="ECO:0000256" key="4">
    <source>
        <dbReference type="ARBA" id="ARBA00022771"/>
    </source>
</evidence>
<evidence type="ECO:0000256" key="6">
    <source>
        <dbReference type="ARBA" id="ARBA00023136"/>
    </source>
</evidence>
<dbReference type="SMART" id="SM00291">
    <property type="entry name" value="ZnF_ZZ"/>
    <property type="match status" value="1"/>
</dbReference>
<evidence type="ECO:0000256" key="2">
    <source>
        <dbReference type="ARBA" id="ARBA00022475"/>
    </source>
</evidence>
<evidence type="ECO:0000313" key="11">
    <source>
        <dbReference type="Proteomes" id="UP000694427"/>
    </source>
</evidence>
<dbReference type="Gene3D" id="1.10.238.10">
    <property type="entry name" value="EF-hand"/>
    <property type="match status" value="2"/>
</dbReference>
<feature type="domain" description="ZZ-type" evidence="9">
    <location>
        <begin position="221"/>
        <end position="277"/>
    </location>
</feature>
<reference evidence="10" key="2">
    <citation type="submission" date="2025-09" db="UniProtKB">
        <authorList>
            <consortium name="Ensembl"/>
        </authorList>
    </citation>
    <scope>IDENTIFICATION</scope>
</reference>
<evidence type="ECO:0000259" key="9">
    <source>
        <dbReference type="PROSITE" id="PS50135"/>
    </source>
</evidence>
<evidence type="ECO:0000313" key="10">
    <source>
        <dbReference type="Ensembl" id="ENSCCRP00010063367.1"/>
    </source>
</evidence>
<proteinExistence type="predicted"/>
<dbReference type="Pfam" id="PF09068">
    <property type="entry name" value="EF-hand_2"/>
    <property type="match status" value="1"/>
</dbReference>
<keyword evidence="8" id="KW-0812">Transmembrane</keyword>
<name>A0A8C1LLB5_CYPCA</name>
<keyword evidence="3" id="KW-0479">Metal-binding</keyword>
<sequence>MTQLFQSMADLSHVRFSAYRTAMKSRRLQKALCLDLMELSIAQSVFDQHKLTHNGQLLEIPSIINCLCTIYHELQQVHPDLVNVPLCVDLCLNWLLKVYDSDRSGKVQVLSMKIGLFSLSKGPLKDKYKYLFAQVAGAAGVCNQRQLALLLHNSIQIPHQLGEAAAFGGSNMEPSVRSCFQNVGRNDVIELQQFVDWMHLEPQSMVWLPVLHRVVAAETAKHQAKCNICKECPMVGFRYRSLKHFNYNVCQMCFFSGRISKDHHLSYPMVEYCTPTTSGEDVRDFTKVLKNKFRSKKYFTKHPRLGYLPLCCHFHCNHQFCILFYLFYFVLLFCTNNYYPFSYGVISTTNNINLFFSLAQITTIPQLWCHFHSKYILFYLCFYTNWCHFHHNQPFLFFYFFAQIMNIPKVLVPPQSTIFIYIYLFIFVVVLHKLQLSLSYGVISTAINNFANNKVL</sequence>
<dbReference type="FunFam" id="3.30.60.90:FF:000001">
    <property type="entry name" value="Dystrophin isoform 2"/>
    <property type="match status" value="1"/>
</dbReference>
<dbReference type="InterPro" id="IPR000433">
    <property type="entry name" value="Znf_ZZ"/>
</dbReference>
<dbReference type="Proteomes" id="UP000694427">
    <property type="component" value="Unplaced"/>
</dbReference>
<dbReference type="SUPFAM" id="SSF47473">
    <property type="entry name" value="EF-hand"/>
    <property type="match status" value="2"/>
</dbReference>
<dbReference type="InterPro" id="IPR043145">
    <property type="entry name" value="Znf_ZZ_sf"/>
</dbReference>
<organism evidence="10 11">
    <name type="scientific">Cyprinus carpio</name>
    <name type="common">Common carp</name>
    <dbReference type="NCBI Taxonomy" id="7962"/>
    <lineage>
        <taxon>Eukaryota</taxon>
        <taxon>Metazoa</taxon>
        <taxon>Chordata</taxon>
        <taxon>Craniata</taxon>
        <taxon>Vertebrata</taxon>
        <taxon>Euteleostomi</taxon>
        <taxon>Actinopterygii</taxon>
        <taxon>Neopterygii</taxon>
        <taxon>Teleostei</taxon>
        <taxon>Ostariophysi</taxon>
        <taxon>Cypriniformes</taxon>
        <taxon>Cyprinidae</taxon>
        <taxon>Cyprininae</taxon>
        <taxon>Cyprinus</taxon>
    </lineage>
</organism>
<dbReference type="PANTHER" id="PTHR12268">
    <property type="entry name" value="E3 UBIQUITIN-PROTEIN LIGASE KCMF1"/>
    <property type="match status" value="1"/>
</dbReference>
<feature type="transmembrane region" description="Helical" evidence="8">
    <location>
        <begin position="418"/>
        <end position="434"/>
    </location>
</feature>
<dbReference type="PROSITE" id="PS01357">
    <property type="entry name" value="ZF_ZZ_1"/>
    <property type="match status" value="1"/>
</dbReference>
<dbReference type="GO" id="GO:0099536">
    <property type="term" value="P:synaptic signaling"/>
    <property type="evidence" value="ECO:0007669"/>
    <property type="project" value="TreeGrafter"/>
</dbReference>
<dbReference type="GO" id="GO:0045202">
    <property type="term" value="C:synapse"/>
    <property type="evidence" value="ECO:0007669"/>
    <property type="project" value="GOC"/>
</dbReference>
<keyword evidence="4 7" id="KW-0863">Zinc-finger</keyword>
<dbReference type="GO" id="GO:0005886">
    <property type="term" value="C:plasma membrane"/>
    <property type="evidence" value="ECO:0007669"/>
    <property type="project" value="UniProtKB-SubCell"/>
</dbReference>
<reference evidence="10" key="1">
    <citation type="submission" date="2025-08" db="UniProtKB">
        <authorList>
            <consortium name="Ensembl"/>
        </authorList>
    </citation>
    <scope>IDENTIFICATION</scope>
</reference>
<evidence type="ECO:0000256" key="1">
    <source>
        <dbReference type="ARBA" id="ARBA00004202"/>
    </source>
</evidence>
<dbReference type="Pfam" id="PF00569">
    <property type="entry name" value="ZZ"/>
    <property type="match status" value="1"/>
</dbReference>
<evidence type="ECO:0000256" key="7">
    <source>
        <dbReference type="PROSITE-ProRule" id="PRU00228"/>
    </source>
</evidence>
<feature type="transmembrane region" description="Helical" evidence="8">
    <location>
        <begin position="322"/>
        <end position="339"/>
    </location>
</feature>
<dbReference type="InterPro" id="IPR050774">
    <property type="entry name" value="KCMF1/Dystrophin"/>
</dbReference>
<dbReference type="PANTHER" id="PTHR12268:SF26">
    <property type="entry name" value="UTROPHIN"/>
    <property type="match status" value="1"/>
</dbReference>
<dbReference type="GO" id="GO:0008270">
    <property type="term" value="F:zinc ion binding"/>
    <property type="evidence" value="ECO:0007669"/>
    <property type="project" value="UniProtKB-KW"/>
</dbReference>
<dbReference type="Gene3D" id="3.30.60.90">
    <property type="match status" value="1"/>
</dbReference>
<keyword evidence="11" id="KW-1185">Reference proteome</keyword>
<evidence type="ECO:0000256" key="8">
    <source>
        <dbReference type="SAM" id="Phobius"/>
    </source>
</evidence>
<protein>
    <recommendedName>
        <fullName evidence="9">ZZ-type domain-containing protein</fullName>
    </recommendedName>
</protein>
<keyword evidence="8" id="KW-1133">Transmembrane helix</keyword>
<dbReference type="InterPro" id="IPR015154">
    <property type="entry name" value="EF-hand_dom_typ2"/>
</dbReference>
<keyword evidence="2" id="KW-1003">Cell membrane</keyword>
<keyword evidence="5" id="KW-0862">Zinc</keyword>
<dbReference type="PROSITE" id="PS50135">
    <property type="entry name" value="ZF_ZZ_2"/>
    <property type="match status" value="1"/>
</dbReference>